<dbReference type="Proteomes" id="UP001189624">
    <property type="component" value="Chromosome 6"/>
</dbReference>
<accession>A0AA86T7F6</accession>
<feature type="non-terminal residue" evidence="1">
    <location>
        <position position="53"/>
    </location>
</feature>
<dbReference type="Gramene" id="rna-AYBTSS11_LOCUS20635">
    <property type="protein sequence ID" value="CAJ1965046.1"/>
    <property type="gene ID" value="gene-AYBTSS11_LOCUS20635"/>
</dbReference>
<sequence>EENSLGSGMICAGRIEPHVNHYVQEKCAGRRALRGFDSAYTLPIAKDQLGAAR</sequence>
<evidence type="ECO:0000313" key="2">
    <source>
        <dbReference type="Proteomes" id="UP001189624"/>
    </source>
</evidence>
<feature type="non-terminal residue" evidence="1">
    <location>
        <position position="1"/>
    </location>
</feature>
<proteinExistence type="predicted"/>
<keyword evidence="2" id="KW-1185">Reference proteome</keyword>
<gene>
    <name evidence="1" type="ORF">AYBTSS11_LOCUS20635</name>
</gene>
<dbReference type="EMBL" id="OY731403">
    <property type="protein sequence ID" value="CAJ1965046.1"/>
    <property type="molecule type" value="Genomic_DNA"/>
</dbReference>
<name>A0AA86T7F6_9FABA</name>
<protein>
    <submittedName>
        <fullName evidence="1">Uncharacterized protein</fullName>
    </submittedName>
</protein>
<dbReference type="AlphaFoldDB" id="A0AA86T7F6"/>
<evidence type="ECO:0000313" key="1">
    <source>
        <dbReference type="EMBL" id="CAJ1965046.1"/>
    </source>
</evidence>
<reference evidence="1" key="1">
    <citation type="submission" date="2023-10" db="EMBL/GenBank/DDBJ databases">
        <authorList>
            <person name="Domelevo Entfellner J.-B."/>
        </authorList>
    </citation>
    <scope>NUCLEOTIDE SEQUENCE</scope>
</reference>
<organism evidence="1 2">
    <name type="scientific">Sphenostylis stenocarpa</name>
    <dbReference type="NCBI Taxonomy" id="92480"/>
    <lineage>
        <taxon>Eukaryota</taxon>
        <taxon>Viridiplantae</taxon>
        <taxon>Streptophyta</taxon>
        <taxon>Embryophyta</taxon>
        <taxon>Tracheophyta</taxon>
        <taxon>Spermatophyta</taxon>
        <taxon>Magnoliopsida</taxon>
        <taxon>eudicotyledons</taxon>
        <taxon>Gunneridae</taxon>
        <taxon>Pentapetalae</taxon>
        <taxon>rosids</taxon>
        <taxon>fabids</taxon>
        <taxon>Fabales</taxon>
        <taxon>Fabaceae</taxon>
        <taxon>Papilionoideae</taxon>
        <taxon>50 kb inversion clade</taxon>
        <taxon>NPAAA clade</taxon>
        <taxon>indigoferoid/millettioid clade</taxon>
        <taxon>Phaseoleae</taxon>
        <taxon>Sphenostylis</taxon>
    </lineage>
</organism>